<evidence type="ECO:0008006" key="4">
    <source>
        <dbReference type="Google" id="ProtNLM"/>
    </source>
</evidence>
<dbReference type="RefSeq" id="WP_153817846.1">
    <property type="nucleotide sequence ID" value="NZ_WJIE01000001.1"/>
</dbReference>
<feature type="chain" id="PRO_5026930055" description="Alginate export domain-containing protein" evidence="1">
    <location>
        <begin position="29"/>
        <end position="554"/>
    </location>
</feature>
<evidence type="ECO:0000313" key="3">
    <source>
        <dbReference type="Proteomes" id="UP000440224"/>
    </source>
</evidence>
<sequence length="554" mass="60454">MRTLAALFASVPLALALSLSVGVGEAHAQTEAWSEPDTKGQGSRYALDKFGFRAGAEYRANLLYVNPVALNSESNRRVSWIEHRLRLDVGVDYLDKVRLYASADMLDGVLWGDNGTLAGGPKPNFGTNVNARSPNVTAPCVGLSGPDPLNADHYGYTLCSQEQIRFRKAYGDVVLPIGLLRVGRQAANSGTGIQAADGDGRPNRFGFSRQGNLVDRVLFATKPLEAFKPKEERDTSENRGLILALAYDRWVTDSVQLFADDVQQFDVAVRYLAPRLGPARDVFLGGYYVHRWDDANSSSINSFGLKANARFGDFHVTAEGAMNVGSTREIAVANSYITNDPVVDQQILQGGARAVVRYDKPKFTAYLEFDYASGDADPNNRTPLTQFLFAEDANVGLLLFEHVLAFQTARIAAAGTELLTRLGAPSFPSDSVYNRGAFTNAIALFPQFDIRPIRGLTLRGGVLFAFTAAPAVDPINSLLARDGNTIEDDLVNFSGGKPGNYWGTELDGRISYRYLDHFLFDLEGAVLFPGDALRDEDDGAVRSVLLQGRTTFFF</sequence>
<comment type="caution">
    <text evidence="2">The sequence shown here is derived from an EMBL/GenBank/DDBJ whole genome shotgun (WGS) entry which is preliminary data.</text>
</comment>
<keyword evidence="3" id="KW-1185">Reference proteome</keyword>
<reference evidence="2 3" key="1">
    <citation type="submission" date="2019-10" db="EMBL/GenBank/DDBJ databases">
        <title>A soil myxobacterium in the family Polyangiaceae.</title>
        <authorList>
            <person name="Li Y."/>
            <person name="Wang J."/>
        </authorList>
    </citation>
    <scope>NUCLEOTIDE SEQUENCE [LARGE SCALE GENOMIC DNA]</scope>
    <source>
        <strain evidence="2 3">DSM 14734</strain>
    </source>
</reference>
<evidence type="ECO:0000313" key="2">
    <source>
        <dbReference type="EMBL" id="MRG91000.1"/>
    </source>
</evidence>
<dbReference type="EMBL" id="WJIE01000001">
    <property type="protein sequence ID" value="MRG91000.1"/>
    <property type="molecule type" value="Genomic_DNA"/>
</dbReference>
<organism evidence="2 3">
    <name type="scientific">Polyangium spumosum</name>
    <dbReference type="NCBI Taxonomy" id="889282"/>
    <lineage>
        <taxon>Bacteria</taxon>
        <taxon>Pseudomonadati</taxon>
        <taxon>Myxococcota</taxon>
        <taxon>Polyangia</taxon>
        <taxon>Polyangiales</taxon>
        <taxon>Polyangiaceae</taxon>
        <taxon>Polyangium</taxon>
    </lineage>
</organism>
<name>A0A6N7PL82_9BACT</name>
<evidence type="ECO:0000256" key="1">
    <source>
        <dbReference type="SAM" id="SignalP"/>
    </source>
</evidence>
<dbReference type="OrthoDB" id="5480573at2"/>
<accession>A0A6N7PL82</accession>
<dbReference type="Proteomes" id="UP000440224">
    <property type="component" value="Unassembled WGS sequence"/>
</dbReference>
<protein>
    <recommendedName>
        <fullName evidence="4">Alginate export domain-containing protein</fullName>
    </recommendedName>
</protein>
<proteinExistence type="predicted"/>
<feature type="signal peptide" evidence="1">
    <location>
        <begin position="1"/>
        <end position="28"/>
    </location>
</feature>
<gene>
    <name evidence="2" type="ORF">GF068_03550</name>
</gene>
<keyword evidence="1" id="KW-0732">Signal</keyword>
<dbReference type="AlphaFoldDB" id="A0A6N7PL82"/>